<dbReference type="PANTHER" id="PTHR38658:SF1">
    <property type="entry name" value="OXPP CYCLE PROTEIN OPCA-RELATED"/>
    <property type="match status" value="1"/>
</dbReference>
<dbReference type="Pfam" id="PF20171">
    <property type="entry name" value="OpcA_G6PD_C"/>
    <property type="match status" value="1"/>
</dbReference>
<feature type="domain" description="Glucose-6-phosphate dehydrogenase assembly protein OpcA N-terminal" evidence="2">
    <location>
        <begin position="51"/>
        <end position="157"/>
    </location>
</feature>
<evidence type="ECO:0000259" key="3">
    <source>
        <dbReference type="Pfam" id="PF20171"/>
    </source>
</evidence>
<name>A0ABW1X1J4_9ACTN</name>
<comment type="caution">
    <text evidence="4">The sequence shown here is derived from an EMBL/GenBank/DDBJ whole genome shotgun (WGS) entry which is preliminary data.</text>
</comment>
<proteinExistence type="predicted"/>
<evidence type="ECO:0000256" key="1">
    <source>
        <dbReference type="SAM" id="MobiDB-lite"/>
    </source>
</evidence>
<dbReference type="InterPro" id="IPR046801">
    <property type="entry name" value="OpcA_G6PD_N"/>
</dbReference>
<dbReference type="InterPro" id="IPR004555">
    <property type="entry name" value="G6PDH_assembly_OpcA"/>
</dbReference>
<dbReference type="Pfam" id="PF10128">
    <property type="entry name" value="OpcA_G6PD_assem"/>
    <property type="match status" value="1"/>
</dbReference>
<dbReference type="InterPro" id="IPR046802">
    <property type="entry name" value="OpcA_G6PD_C"/>
</dbReference>
<feature type="region of interest" description="Disordered" evidence="1">
    <location>
        <begin position="296"/>
        <end position="338"/>
    </location>
</feature>
<dbReference type="Proteomes" id="UP001596266">
    <property type="component" value="Unassembled WGS sequence"/>
</dbReference>
<gene>
    <name evidence="4" type="ORF">ACFP57_10205</name>
</gene>
<evidence type="ECO:0000313" key="5">
    <source>
        <dbReference type="Proteomes" id="UP001596266"/>
    </source>
</evidence>
<dbReference type="RefSeq" id="WP_343885639.1">
    <property type="nucleotide sequence ID" value="NZ_BAAAKI010000010.1"/>
</dbReference>
<accession>A0ABW1X1J4</accession>
<organism evidence="4 5">
    <name type="scientific">Luteococcus sanguinis</name>
    <dbReference type="NCBI Taxonomy" id="174038"/>
    <lineage>
        <taxon>Bacteria</taxon>
        <taxon>Bacillati</taxon>
        <taxon>Actinomycetota</taxon>
        <taxon>Actinomycetes</taxon>
        <taxon>Propionibacteriales</taxon>
        <taxon>Propionibacteriaceae</taxon>
        <taxon>Luteococcus</taxon>
    </lineage>
</organism>
<dbReference type="PANTHER" id="PTHR38658">
    <property type="entry name" value="OXPP CYCLE PROTEIN OPCA-RELATED"/>
    <property type="match status" value="1"/>
</dbReference>
<evidence type="ECO:0000259" key="2">
    <source>
        <dbReference type="Pfam" id="PF10128"/>
    </source>
</evidence>
<feature type="domain" description="Glucose-6-phosphate dehydrogenase assembly protein OpcA C-terminal" evidence="3">
    <location>
        <begin position="162"/>
        <end position="291"/>
    </location>
</feature>
<keyword evidence="5" id="KW-1185">Reference proteome</keyword>
<sequence>MIIELTQTSASQVNQSLLKARSQTGTSGLAFTMVVVTDSTNYDKVLTACLEAAREHPSRILVVVENARRDAARLDAEIRCADGFPGDVVTLRVSGELVEHSGSIVLPLLLPDSPTVVWWPNESPVRPANDQIGALGTRRITDASGDKDPLAALQVRADNLTPGDTDLTWTRLTPWRALLAASLDQYPATIKSAVVEADRDNAPAELMAAWLEARLGVEVVRKDTEGPGITGIRLATPAGDIEVLRGSSATAAQYSVPGQPQRMVALKRRDINELIAEELRRMDADGIFEQSVQMLRTRGERASRKAPVKKAAAKKNRAGKAAGGTSPARTTDKRTGRN</sequence>
<evidence type="ECO:0000313" key="4">
    <source>
        <dbReference type="EMBL" id="MFC6397349.1"/>
    </source>
</evidence>
<dbReference type="EMBL" id="JBHSUA010000020">
    <property type="protein sequence ID" value="MFC6397349.1"/>
    <property type="molecule type" value="Genomic_DNA"/>
</dbReference>
<protein>
    <submittedName>
        <fullName evidence="4">Glucose-6-phosphate dehydrogenase assembly protein OpcA</fullName>
    </submittedName>
</protein>
<reference evidence="5" key="1">
    <citation type="journal article" date="2019" name="Int. J. Syst. Evol. Microbiol.">
        <title>The Global Catalogue of Microorganisms (GCM) 10K type strain sequencing project: providing services to taxonomists for standard genome sequencing and annotation.</title>
        <authorList>
            <consortium name="The Broad Institute Genomics Platform"/>
            <consortium name="The Broad Institute Genome Sequencing Center for Infectious Disease"/>
            <person name="Wu L."/>
            <person name="Ma J."/>
        </authorList>
    </citation>
    <scope>NUCLEOTIDE SEQUENCE [LARGE SCALE GENOMIC DNA]</scope>
    <source>
        <strain evidence="5">CGMCC 1.15277</strain>
    </source>
</reference>
<feature type="compositionally biased region" description="Basic residues" evidence="1">
    <location>
        <begin position="304"/>
        <end position="318"/>
    </location>
</feature>